<evidence type="ECO:0000313" key="8">
    <source>
        <dbReference type="EMBL" id="UPV74705.1"/>
    </source>
</evidence>
<evidence type="ECO:0000256" key="3">
    <source>
        <dbReference type="ARBA" id="ARBA00022692"/>
    </source>
</evidence>
<dbReference type="EMBL" id="CP096659">
    <property type="protein sequence ID" value="UPV74705.1"/>
    <property type="molecule type" value="Genomic_DNA"/>
</dbReference>
<evidence type="ECO:0000256" key="5">
    <source>
        <dbReference type="ARBA" id="ARBA00023136"/>
    </source>
</evidence>
<feature type="transmembrane region" description="Helical" evidence="7">
    <location>
        <begin position="51"/>
        <end position="73"/>
    </location>
</feature>
<comment type="subcellular location">
    <subcellularLocation>
        <location evidence="1">Cell membrane</location>
        <topology evidence="1">Multi-pass membrane protein</topology>
    </subcellularLocation>
</comment>
<feature type="transmembrane region" description="Helical" evidence="7">
    <location>
        <begin position="129"/>
        <end position="154"/>
    </location>
</feature>
<accession>A0A8U0HUE2</accession>
<protein>
    <submittedName>
        <fullName evidence="8">DoxX family membrane protein</fullName>
    </submittedName>
</protein>
<reference evidence="8 9" key="1">
    <citation type="submission" date="2022-04" db="EMBL/GenBank/DDBJ databases">
        <title>Diverse halophilic archaea isolated from saline environments.</title>
        <authorList>
            <person name="Cui H.-L."/>
        </authorList>
    </citation>
    <scope>NUCLEOTIDE SEQUENCE [LARGE SCALE GENOMIC DNA]</scope>
    <source>
        <strain evidence="8 9">XZYJT49</strain>
    </source>
</reference>
<evidence type="ECO:0000256" key="1">
    <source>
        <dbReference type="ARBA" id="ARBA00004651"/>
    </source>
</evidence>
<keyword evidence="9" id="KW-1185">Reference proteome</keyword>
<evidence type="ECO:0000313" key="9">
    <source>
        <dbReference type="Proteomes" id="UP000830729"/>
    </source>
</evidence>
<feature type="transmembrane region" description="Helical" evidence="7">
    <location>
        <begin position="315"/>
        <end position="338"/>
    </location>
</feature>
<feature type="compositionally biased region" description="Polar residues" evidence="6">
    <location>
        <begin position="358"/>
        <end position="369"/>
    </location>
</feature>
<evidence type="ECO:0000256" key="2">
    <source>
        <dbReference type="ARBA" id="ARBA00022475"/>
    </source>
</evidence>
<dbReference type="Proteomes" id="UP000830729">
    <property type="component" value="Chromosome"/>
</dbReference>
<dbReference type="KEGG" id="halx:M0R89_01215"/>
<dbReference type="InterPro" id="IPR051907">
    <property type="entry name" value="DoxX-like_oxidoreductase"/>
</dbReference>
<dbReference type="PANTHER" id="PTHR33452:SF1">
    <property type="entry name" value="INNER MEMBRANE PROTEIN YPHA-RELATED"/>
    <property type="match status" value="1"/>
</dbReference>
<keyword evidence="4 7" id="KW-1133">Transmembrane helix</keyword>
<proteinExistence type="predicted"/>
<name>A0A8U0HUE2_9EURY</name>
<dbReference type="GeneID" id="72183776"/>
<evidence type="ECO:0000256" key="6">
    <source>
        <dbReference type="SAM" id="MobiDB-lite"/>
    </source>
</evidence>
<evidence type="ECO:0000256" key="7">
    <source>
        <dbReference type="SAM" id="Phobius"/>
    </source>
</evidence>
<evidence type="ECO:0000256" key="4">
    <source>
        <dbReference type="ARBA" id="ARBA00022989"/>
    </source>
</evidence>
<feature type="transmembrane region" description="Helical" evidence="7">
    <location>
        <begin position="93"/>
        <end position="117"/>
    </location>
</feature>
<dbReference type="AlphaFoldDB" id="A0A8U0HUE2"/>
<organism evidence="8 9">
    <name type="scientific">Halorussus limi</name>
    <dbReference type="NCBI Taxonomy" id="2938695"/>
    <lineage>
        <taxon>Archaea</taxon>
        <taxon>Methanobacteriati</taxon>
        <taxon>Methanobacteriota</taxon>
        <taxon>Stenosarchaea group</taxon>
        <taxon>Halobacteria</taxon>
        <taxon>Halobacteriales</taxon>
        <taxon>Haladaptataceae</taxon>
        <taxon>Halorussus</taxon>
    </lineage>
</organism>
<dbReference type="PANTHER" id="PTHR33452">
    <property type="entry name" value="OXIDOREDUCTASE CATD-RELATED"/>
    <property type="match status" value="1"/>
</dbReference>
<feature type="region of interest" description="Disordered" evidence="6">
    <location>
        <begin position="348"/>
        <end position="369"/>
    </location>
</feature>
<dbReference type="Pfam" id="PF07681">
    <property type="entry name" value="DoxX"/>
    <property type="match status" value="1"/>
</dbReference>
<dbReference type="GO" id="GO:0005886">
    <property type="term" value="C:plasma membrane"/>
    <property type="evidence" value="ECO:0007669"/>
    <property type="project" value="UniProtKB-SubCell"/>
</dbReference>
<sequence length="369" mass="39228">MNWRRVTPLVVLATLLSVSGTASAHVRYVVDSAEDVANALRFLLDVLSDPFNAALVGGGALAVAVAALAYLRFRPAARDLAVLRRTLSGYDDLVPWMLRLSVGLPLVGAGFAGYFFTPLVTADLRVLQVAVGFLLLFGLATRVVALVGLLAYLAGLVAEPALVLSSEYVGGFLAIALLGGGRPSADHMLQRVAEDERTLYGRFDPVHRVASWLHARTDPYREYAPTLVRLALGFNFFYLGFTQKLFAPGPALAVVEKYDLTAVVPVDPGLWVVGAGLTEMAVGVALFVGLFTRATAATAFTMLTLTLFGLPDDPVLAHVTLFGMVSMLFITGSGPLAADERLRAAAFGERSRTGADGETSSASEPNQRV</sequence>
<dbReference type="RefSeq" id="WP_248650749.1">
    <property type="nucleotide sequence ID" value="NZ_CP096659.1"/>
</dbReference>
<dbReference type="InterPro" id="IPR032808">
    <property type="entry name" value="DoxX"/>
</dbReference>
<keyword evidence="3 7" id="KW-0812">Transmembrane</keyword>
<gene>
    <name evidence="8" type="ORF">M0R89_01215</name>
</gene>
<keyword evidence="5 7" id="KW-0472">Membrane</keyword>
<feature type="transmembrane region" description="Helical" evidence="7">
    <location>
        <begin position="284"/>
        <end position="309"/>
    </location>
</feature>
<keyword evidence="2" id="KW-1003">Cell membrane</keyword>